<sequence>LFYCVLQSAQQLILGFICKYNVSKSLHSEFVLNFVSTLLDLQDRNNLFMFASQNKLCVFLTDRLLIITELQNYEIEQLRDLLSAVYQLLRLLMTDVFLSQQLMQLDLIQILALHFNMLSPKYYNTSDANCFFYLQNLIFVISTFYPDEVHAQFHLEEFCENIQLGLILSYSRIDKYFDLQHYNFKTKLGLTASGIRNDLLVLKIVESYPLNELDVLFTKNFAMKFFDQFDRFYVTSGTHRQLYLKILVQLSQISTCVKHVSLILPDVIECLSINQLEQCAFSVIGNLVEDELFKKVLVTNKSFQNYLHRKLEFNRSRQYVEMFELLYDKESTDQWNILCHEQYLGLTQSK</sequence>
<gene>
    <name evidence="1" type="ORF">TPC1_31371</name>
</gene>
<evidence type="ECO:0000313" key="1">
    <source>
        <dbReference type="EMBL" id="JAP89134.1"/>
    </source>
</evidence>
<organism evidence="1">
    <name type="scientific">Trepomonas sp. PC1</name>
    <dbReference type="NCBI Taxonomy" id="1076344"/>
    <lineage>
        <taxon>Eukaryota</taxon>
        <taxon>Metamonada</taxon>
        <taxon>Diplomonadida</taxon>
        <taxon>Hexamitidae</taxon>
        <taxon>Hexamitinae</taxon>
        <taxon>Trepomonas</taxon>
    </lineage>
</organism>
<protein>
    <submittedName>
        <fullName evidence="1">Uncharacterized protein</fullName>
    </submittedName>
</protein>
<reference evidence="1" key="1">
    <citation type="submission" date="2015-07" db="EMBL/GenBank/DDBJ databases">
        <title>Adaptation to a free-living lifestyle via gene acquisitions in the diplomonad Trepomonas sp. PC1.</title>
        <authorList>
            <person name="Xu F."/>
            <person name="Jerlstrom-Hultqvist J."/>
            <person name="Kolisko M."/>
            <person name="Simpson A.G.B."/>
            <person name="Roger A.J."/>
            <person name="Svard S.G."/>
            <person name="Andersson J.O."/>
        </authorList>
    </citation>
    <scope>NUCLEOTIDE SEQUENCE</scope>
    <source>
        <strain evidence="1">PC1</strain>
    </source>
</reference>
<dbReference type="EMBL" id="GDID01007472">
    <property type="protein sequence ID" value="JAP89134.1"/>
    <property type="molecule type" value="Transcribed_RNA"/>
</dbReference>
<feature type="non-terminal residue" evidence="1">
    <location>
        <position position="1"/>
    </location>
</feature>
<proteinExistence type="predicted"/>
<dbReference type="AlphaFoldDB" id="A0A146K032"/>
<accession>A0A146K032</accession>
<name>A0A146K032_9EUKA</name>